<dbReference type="PANTHER" id="PTHR46115">
    <property type="entry name" value="THIOREDOXIN-LIKE PROTEIN 1"/>
    <property type="match status" value="1"/>
</dbReference>
<accession>A0A137P6C5</accession>
<dbReference type="PROSITE" id="PS51352">
    <property type="entry name" value="THIOREDOXIN_2"/>
    <property type="match status" value="1"/>
</dbReference>
<reference evidence="4 5" key="1">
    <citation type="journal article" date="2015" name="Genome Biol. Evol.">
        <title>Phylogenomic analyses indicate that early fungi evolved digesting cell walls of algal ancestors of land plants.</title>
        <authorList>
            <person name="Chang Y."/>
            <person name="Wang S."/>
            <person name="Sekimoto S."/>
            <person name="Aerts A.L."/>
            <person name="Choi C."/>
            <person name="Clum A."/>
            <person name="LaButti K.M."/>
            <person name="Lindquist E.A."/>
            <person name="Yee Ngan C."/>
            <person name="Ohm R.A."/>
            <person name="Salamov A.A."/>
            <person name="Grigoriev I.V."/>
            <person name="Spatafora J.W."/>
            <person name="Berbee M.L."/>
        </authorList>
    </citation>
    <scope>NUCLEOTIDE SEQUENCE [LARGE SCALE GENOMIC DNA]</scope>
    <source>
        <strain evidence="4 5">NRRL 28638</strain>
    </source>
</reference>
<dbReference type="SUPFAM" id="SSF54236">
    <property type="entry name" value="Ubiquitin-like"/>
    <property type="match status" value="1"/>
</dbReference>
<dbReference type="Pfam" id="PF00085">
    <property type="entry name" value="Thioredoxin"/>
    <property type="match status" value="1"/>
</dbReference>
<name>A0A137P6C5_CONC2</name>
<gene>
    <name evidence="4" type="ORF">CONCODRAFT_17561</name>
</gene>
<protein>
    <submittedName>
        <fullName evidence="4">Thioredoxin-like protein</fullName>
    </submittedName>
</protein>
<dbReference type="SUPFAM" id="SSF52833">
    <property type="entry name" value="Thioredoxin-like"/>
    <property type="match status" value="1"/>
</dbReference>
<dbReference type="Proteomes" id="UP000070444">
    <property type="component" value="Unassembled WGS sequence"/>
</dbReference>
<dbReference type="InterPro" id="IPR001012">
    <property type="entry name" value="UBX_dom"/>
</dbReference>
<organism evidence="4 5">
    <name type="scientific">Conidiobolus coronatus (strain ATCC 28846 / CBS 209.66 / NRRL 28638)</name>
    <name type="common">Delacroixia coronata</name>
    <dbReference type="NCBI Taxonomy" id="796925"/>
    <lineage>
        <taxon>Eukaryota</taxon>
        <taxon>Fungi</taxon>
        <taxon>Fungi incertae sedis</taxon>
        <taxon>Zoopagomycota</taxon>
        <taxon>Entomophthoromycotina</taxon>
        <taxon>Entomophthoromycetes</taxon>
        <taxon>Entomophthorales</taxon>
        <taxon>Ancylistaceae</taxon>
        <taxon>Conidiobolus</taxon>
    </lineage>
</organism>
<dbReference type="OrthoDB" id="10263751at2759"/>
<dbReference type="InterPro" id="IPR013766">
    <property type="entry name" value="Thioredoxin_domain"/>
</dbReference>
<dbReference type="PROSITE" id="PS00194">
    <property type="entry name" value="THIOREDOXIN_1"/>
    <property type="match status" value="1"/>
</dbReference>
<dbReference type="Gene3D" id="3.40.30.10">
    <property type="entry name" value="Glutaredoxin"/>
    <property type="match status" value="1"/>
</dbReference>
<dbReference type="InterPro" id="IPR029071">
    <property type="entry name" value="Ubiquitin-like_domsf"/>
</dbReference>
<evidence type="ECO:0000313" key="5">
    <source>
        <dbReference type="Proteomes" id="UP000070444"/>
    </source>
</evidence>
<dbReference type="SMART" id="SM00166">
    <property type="entry name" value="UBX"/>
    <property type="match status" value="1"/>
</dbReference>
<feature type="domain" description="Thioredoxin" evidence="3">
    <location>
        <begin position="1"/>
        <end position="107"/>
    </location>
</feature>
<dbReference type="InterPro" id="IPR017937">
    <property type="entry name" value="Thioredoxin_CS"/>
</dbReference>
<sequence>MAVIHIGSESEYNGYVSRSNKKLVVVDFFATWCGPCKMVEGPYENLSQKYSGANFLKVDVDQHQGISSTAGVTAMPTFQVYLQGELKGSVRGANLNELESIIMTHYKNFDSFSGTGSKLGSGPGQSSQASTPNPFSALLQPNLVGPEVECELCVRTWDNKTLKHTFLSTDTLETVHSWVASLPGAPEKFWLANTFPRKIYQDDQLGSTLREEGLISRGQLLVKLNNQI</sequence>
<evidence type="ECO:0000259" key="3">
    <source>
        <dbReference type="PROSITE" id="PS51352"/>
    </source>
</evidence>
<keyword evidence="5" id="KW-1185">Reference proteome</keyword>
<dbReference type="CDD" id="cd01767">
    <property type="entry name" value="UBX"/>
    <property type="match status" value="1"/>
</dbReference>
<dbReference type="PROSITE" id="PS50033">
    <property type="entry name" value="UBX"/>
    <property type="match status" value="1"/>
</dbReference>
<feature type="domain" description="UBX" evidence="2">
    <location>
        <begin position="145"/>
        <end position="222"/>
    </location>
</feature>
<proteinExistence type="predicted"/>
<dbReference type="STRING" id="796925.A0A137P6C5"/>
<keyword evidence="1" id="KW-1015">Disulfide bond</keyword>
<dbReference type="EMBL" id="KQ964499">
    <property type="protein sequence ID" value="KXN70558.1"/>
    <property type="molecule type" value="Genomic_DNA"/>
</dbReference>
<dbReference type="InterPro" id="IPR036249">
    <property type="entry name" value="Thioredoxin-like_sf"/>
</dbReference>
<dbReference type="Pfam" id="PF00789">
    <property type="entry name" value="UBX"/>
    <property type="match status" value="1"/>
</dbReference>
<dbReference type="PRINTS" id="PR00421">
    <property type="entry name" value="THIOREDOXIN"/>
</dbReference>
<dbReference type="AlphaFoldDB" id="A0A137P6C5"/>
<dbReference type="OMA" id="EVECELC"/>
<dbReference type="Gene3D" id="3.10.20.90">
    <property type="entry name" value="Phosphatidylinositol 3-kinase Catalytic Subunit, Chain A, domain 1"/>
    <property type="match status" value="1"/>
</dbReference>
<evidence type="ECO:0000256" key="1">
    <source>
        <dbReference type="ARBA" id="ARBA00023157"/>
    </source>
</evidence>
<evidence type="ECO:0000259" key="2">
    <source>
        <dbReference type="PROSITE" id="PS50033"/>
    </source>
</evidence>
<evidence type="ECO:0000313" key="4">
    <source>
        <dbReference type="EMBL" id="KXN70558.1"/>
    </source>
</evidence>
<dbReference type="CDD" id="cd02947">
    <property type="entry name" value="TRX_family"/>
    <property type="match status" value="1"/>
</dbReference>